<name>A0A380N131_9GAMM</name>
<dbReference type="PANTHER" id="PTHR30462:SF2">
    <property type="entry name" value="INTERMEMBRANE TRANSPORT PROTEIN PQIB"/>
    <property type="match status" value="1"/>
</dbReference>
<keyword evidence="3" id="KW-0997">Cell inner membrane</keyword>
<evidence type="ECO:0000256" key="5">
    <source>
        <dbReference type="ARBA" id="ARBA00022989"/>
    </source>
</evidence>
<organism evidence="9 10">
    <name type="scientific">Suttonella indologenes</name>
    <dbReference type="NCBI Taxonomy" id="13276"/>
    <lineage>
        <taxon>Bacteria</taxon>
        <taxon>Pseudomonadati</taxon>
        <taxon>Pseudomonadota</taxon>
        <taxon>Gammaproteobacteria</taxon>
        <taxon>Cardiobacteriales</taxon>
        <taxon>Cardiobacteriaceae</taxon>
        <taxon>Suttonella</taxon>
    </lineage>
</organism>
<keyword evidence="5 7" id="KW-1133">Transmembrane helix</keyword>
<keyword evidence="10" id="KW-1185">Reference proteome</keyword>
<evidence type="ECO:0000256" key="3">
    <source>
        <dbReference type="ARBA" id="ARBA00022519"/>
    </source>
</evidence>
<evidence type="ECO:0000256" key="7">
    <source>
        <dbReference type="SAM" id="Phobius"/>
    </source>
</evidence>
<evidence type="ECO:0000313" key="9">
    <source>
        <dbReference type="EMBL" id="SUO98499.1"/>
    </source>
</evidence>
<reference evidence="9 10" key="1">
    <citation type="submission" date="2018-06" db="EMBL/GenBank/DDBJ databases">
        <authorList>
            <consortium name="Pathogen Informatics"/>
            <person name="Doyle S."/>
        </authorList>
    </citation>
    <scope>NUCLEOTIDE SEQUENCE [LARGE SCALE GENOMIC DNA]</scope>
    <source>
        <strain evidence="9 10">NCTC10717</strain>
    </source>
</reference>
<feature type="domain" description="Mce/MlaD" evidence="8">
    <location>
        <begin position="37"/>
        <end position="128"/>
    </location>
</feature>
<evidence type="ECO:0000256" key="4">
    <source>
        <dbReference type="ARBA" id="ARBA00022692"/>
    </source>
</evidence>
<feature type="domain" description="Mce/MlaD" evidence="8">
    <location>
        <begin position="281"/>
        <end position="384"/>
    </location>
</feature>
<dbReference type="InterPro" id="IPR003399">
    <property type="entry name" value="Mce/MlaD"/>
</dbReference>
<keyword evidence="2" id="KW-1003">Cell membrane</keyword>
<dbReference type="OrthoDB" id="9806984at2"/>
<dbReference type="Pfam" id="PF02470">
    <property type="entry name" value="MlaD"/>
    <property type="match status" value="3"/>
</dbReference>
<accession>A0A380N131</accession>
<evidence type="ECO:0000256" key="6">
    <source>
        <dbReference type="ARBA" id="ARBA00023136"/>
    </source>
</evidence>
<dbReference type="InterPro" id="IPR051800">
    <property type="entry name" value="PqiA-PqiB_transport"/>
</dbReference>
<evidence type="ECO:0000313" key="10">
    <source>
        <dbReference type="Proteomes" id="UP000254575"/>
    </source>
</evidence>
<evidence type="ECO:0000256" key="1">
    <source>
        <dbReference type="ARBA" id="ARBA00004533"/>
    </source>
</evidence>
<sequence length="549" mass="61148">MQEPERKQNRFSFLWLLPVFALAAGLYLAYARYNRLGPSIQIELENAAGIEANRTKIRYRAVEIGTVSSIAFTEDLKKVIVSAQMTHNATSLLRRDAKFWVVRPQISLSGITGLDTIVSGSFIAIEPGISEEKARRFVGLDKAPLIDAGDIGIRVRMVTNTAKGLYSGSPVYYRGIKVGQIETVQFNDEFDRIYVEAFINRPYDQLINSNTKFWNISGVNFAIGPNGAEISMESLETLALGGITFSTPMSLNQEEKHLDEDTLFTLYENEKDIYQSINYQKQYYVLYFSDSLRGLKAGARVEFDGIEIGQVIDIRLIYDEKKEQAVMPVLIEVEPERITRVNGEEAFENLEADAAIFDNLVSKGLKASLESANLITGTKFVRLSMYHKEPEGKLTKDSYSAYSIMPTKNTGLNKITEDIGIIVERVKKLPFDSLFAKANSTMGAIHDAVSQKEVQELAGSINSTLAQFEQTLASVQSTSQSANTLLRGLNSQIASVSKQLEQTLYGISPSSNLYFNLNQTMQALEKTAKSIDRVMLQIDAKPNSLIFGD</sequence>
<proteinExistence type="predicted"/>
<dbReference type="GO" id="GO:0005886">
    <property type="term" value="C:plasma membrane"/>
    <property type="evidence" value="ECO:0007669"/>
    <property type="project" value="UniProtKB-SubCell"/>
</dbReference>
<gene>
    <name evidence="9" type="ORF">NCTC10717_02251</name>
</gene>
<protein>
    <submittedName>
        <fullName evidence="9">Paraquat-inducible protein B</fullName>
    </submittedName>
</protein>
<evidence type="ECO:0000256" key="2">
    <source>
        <dbReference type="ARBA" id="ARBA00022475"/>
    </source>
</evidence>
<feature type="domain" description="Mce/MlaD" evidence="8">
    <location>
        <begin position="153"/>
        <end position="212"/>
    </location>
</feature>
<keyword evidence="4 7" id="KW-0812">Transmembrane</keyword>
<dbReference type="PANTHER" id="PTHR30462">
    <property type="entry name" value="INTERMEMBRANE TRANSPORT PROTEIN PQIB-RELATED"/>
    <property type="match status" value="1"/>
</dbReference>
<keyword evidence="6 7" id="KW-0472">Membrane</keyword>
<dbReference type="EMBL" id="UHIA01000004">
    <property type="protein sequence ID" value="SUO98499.1"/>
    <property type="molecule type" value="Genomic_DNA"/>
</dbReference>
<dbReference type="RefSeq" id="WP_115219318.1">
    <property type="nucleotide sequence ID" value="NZ_UHIA01000004.1"/>
</dbReference>
<dbReference type="AlphaFoldDB" id="A0A380N131"/>
<evidence type="ECO:0000259" key="8">
    <source>
        <dbReference type="Pfam" id="PF02470"/>
    </source>
</evidence>
<feature type="transmembrane region" description="Helical" evidence="7">
    <location>
        <begin position="12"/>
        <end position="30"/>
    </location>
</feature>
<comment type="subcellular location">
    <subcellularLocation>
        <location evidence="1">Cell inner membrane</location>
    </subcellularLocation>
</comment>
<dbReference type="Proteomes" id="UP000254575">
    <property type="component" value="Unassembled WGS sequence"/>
</dbReference>